<evidence type="ECO:0000313" key="2">
    <source>
        <dbReference type="EMBL" id="MBP2025337.1"/>
    </source>
</evidence>
<organism evidence="2 3">
    <name type="scientific">Peptoniphilus stercorisuis</name>
    <dbReference type="NCBI Taxonomy" id="1436965"/>
    <lineage>
        <taxon>Bacteria</taxon>
        <taxon>Bacillati</taxon>
        <taxon>Bacillota</taxon>
        <taxon>Tissierellia</taxon>
        <taxon>Tissierellales</taxon>
        <taxon>Peptoniphilaceae</taxon>
        <taxon>Peptoniphilus</taxon>
    </lineage>
</organism>
<gene>
    <name evidence="2" type="ORF">J2Z71_000867</name>
</gene>
<dbReference type="PANTHER" id="PTHR33434:SF4">
    <property type="entry name" value="PHOSPHATASE PROTEIN"/>
    <property type="match status" value="1"/>
</dbReference>
<dbReference type="InterPro" id="IPR033470">
    <property type="entry name" value="FakA-like_C"/>
</dbReference>
<dbReference type="SMART" id="SM01121">
    <property type="entry name" value="Dak1_2"/>
    <property type="match status" value="1"/>
</dbReference>
<dbReference type="EMBL" id="JAGGLJ010000006">
    <property type="protein sequence ID" value="MBP2025337.1"/>
    <property type="molecule type" value="Genomic_DNA"/>
</dbReference>
<dbReference type="NCBIfam" id="TIGR03599">
    <property type="entry name" value="YloV"/>
    <property type="match status" value="1"/>
</dbReference>
<dbReference type="SUPFAM" id="SSF101473">
    <property type="entry name" value="DhaL-like"/>
    <property type="match status" value="1"/>
</dbReference>
<proteinExistence type="predicted"/>
<protein>
    <submittedName>
        <fullName evidence="2">DAK2 domain fusion protein YloV</fullName>
    </submittedName>
</protein>
<dbReference type="PANTHER" id="PTHR33434">
    <property type="entry name" value="DEGV DOMAIN-CONTAINING PROTEIN DR_1986-RELATED"/>
    <property type="match status" value="1"/>
</dbReference>
<reference evidence="2 3" key="1">
    <citation type="submission" date="2021-03" db="EMBL/GenBank/DDBJ databases">
        <title>Genomic Encyclopedia of Type Strains, Phase IV (KMG-IV): sequencing the most valuable type-strain genomes for metagenomic binning, comparative biology and taxonomic classification.</title>
        <authorList>
            <person name="Goeker M."/>
        </authorList>
    </citation>
    <scope>NUCLEOTIDE SEQUENCE [LARGE SCALE GENOMIC DNA]</scope>
    <source>
        <strain evidence="2 3">DSM 27563</strain>
    </source>
</reference>
<name>A0ABS4KC61_9FIRM</name>
<keyword evidence="3" id="KW-1185">Reference proteome</keyword>
<evidence type="ECO:0000259" key="1">
    <source>
        <dbReference type="PROSITE" id="PS51480"/>
    </source>
</evidence>
<dbReference type="Pfam" id="PF21645">
    <property type="entry name" value="FakA-like_M"/>
    <property type="match status" value="1"/>
</dbReference>
<dbReference type="RefSeq" id="WP_210060622.1">
    <property type="nucleotide sequence ID" value="NZ_JAGGLJ010000006.1"/>
</dbReference>
<dbReference type="InterPro" id="IPR048394">
    <property type="entry name" value="FakA-like_M"/>
</dbReference>
<dbReference type="InterPro" id="IPR050270">
    <property type="entry name" value="DegV_domain_contain"/>
</dbReference>
<dbReference type="PROSITE" id="PS51480">
    <property type="entry name" value="DHAL"/>
    <property type="match status" value="1"/>
</dbReference>
<comment type="caution">
    <text evidence="2">The sequence shown here is derived from an EMBL/GenBank/DDBJ whole genome shotgun (WGS) entry which is preliminary data.</text>
</comment>
<dbReference type="SMART" id="SM01120">
    <property type="entry name" value="Dak2"/>
    <property type="match status" value="1"/>
</dbReference>
<accession>A0ABS4KC61</accession>
<dbReference type="Pfam" id="PF02734">
    <property type="entry name" value="Dak2"/>
    <property type="match status" value="1"/>
</dbReference>
<feature type="domain" description="DhaL" evidence="1">
    <location>
        <begin position="9"/>
        <end position="202"/>
    </location>
</feature>
<dbReference type="InterPro" id="IPR036117">
    <property type="entry name" value="DhaL_dom_sf"/>
</dbReference>
<dbReference type="InterPro" id="IPR004007">
    <property type="entry name" value="DhaL_dom"/>
</dbReference>
<sequence length="555" mass="60980">MNNTTIDGILLKKAINGAVNYLILNKDEVNALNVFPVPDGDTGTNMSLTAKSSLKLVNEVENESSLQEIAKAASRGSLMGARGNSGVILSQFLRGFSDGLEGLEEANISEVAHAFKKASETTYNAVMKPTEGTILTVGRETADFAVKNFKKYNNNIEFFRDVVEESKKSLEKTPELLDVLKEAGVVDAGGKGLSLLLEGAYKTIIGEVIEDAKDDEQLKKKAQKEIDFGPADESLKYGYCTEFIIKTEYEDIEEFKSKLAPLGDSLLVVGGYESGLIKVHVHTNNPGRALEYAVELGALQDIKIDNMRYQHREVLFDEEEVEEAKKAEEAEDEIVIDKKYSFIAVSMGSGMSEVFKSLGVDYIVEGGQTMNPSTEDILKGVDKVRGENIFIVPNNGNIILAAEQAKKMSERNIYVIPSKSVPEGVAAILAFNEDANPEENEKHMTNALSDVTTAQVTYAVRDTEMNGKKITKGDIIGLSGKEIVSCGKEIEDVTLDLVENLMNDEISMVTIYTGEDVNESDSEELLEKLEEKYSDIDVDLVNGNQPIYYYVISLE</sequence>
<evidence type="ECO:0000313" key="3">
    <source>
        <dbReference type="Proteomes" id="UP001519306"/>
    </source>
</evidence>
<dbReference type="Pfam" id="PF13684">
    <property type="entry name" value="FakA-like_C"/>
    <property type="match status" value="1"/>
</dbReference>
<dbReference type="Gene3D" id="1.25.40.340">
    <property type="match status" value="1"/>
</dbReference>
<dbReference type="Proteomes" id="UP001519306">
    <property type="component" value="Unassembled WGS sequence"/>
</dbReference>
<dbReference type="InterPro" id="IPR019986">
    <property type="entry name" value="YloV-like"/>
</dbReference>